<reference evidence="3" key="1">
    <citation type="journal article" date="2016" name="Genome Announc.">
        <title>Draft genome sequences of fungus Aspergillus calidoustus.</title>
        <authorList>
            <person name="Horn F."/>
            <person name="Linde J."/>
            <person name="Mattern D.J."/>
            <person name="Walther G."/>
            <person name="Guthke R."/>
            <person name="Scherlach K."/>
            <person name="Martin K."/>
            <person name="Brakhage A.A."/>
            <person name="Petzke L."/>
            <person name="Valiante V."/>
        </authorList>
    </citation>
    <scope>NUCLEOTIDE SEQUENCE [LARGE SCALE GENOMIC DNA]</scope>
    <source>
        <strain evidence="3">SF006504</strain>
    </source>
</reference>
<dbReference type="STRING" id="454130.A0A0U5GQF5"/>
<keyword evidence="3" id="KW-1185">Reference proteome</keyword>
<dbReference type="AlphaFoldDB" id="A0A0U5GQF5"/>
<accession>A0A0U5GQF5</accession>
<organism evidence="2 3">
    <name type="scientific">Aspergillus calidoustus</name>
    <dbReference type="NCBI Taxonomy" id="454130"/>
    <lineage>
        <taxon>Eukaryota</taxon>
        <taxon>Fungi</taxon>
        <taxon>Dikarya</taxon>
        <taxon>Ascomycota</taxon>
        <taxon>Pezizomycotina</taxon>
        <taxon>Eurotiomycetes</taxon>
        <taxon>Eurotiomycetidae</taxon>
        <taxon>Eurotiales</taxon>
        <taxon>Aspergillaceae</taxon>
        <taxon>Aspergillus</taxon>
        <taxon>Aspergillus subgen. Nidulantes</taxon>
    </lineage>
</organism>
<dbReference type="Gene3D" id="3.40.50.300">
    <property type="entry name" value="P-loop containing nucleotide triphosphate hydrolases"/>
    <property type="match status" value="1"/>
</dbReference>
<dbReference type="SUPFAM" id="SSF51735">
    <property type="entry name" value="NAD(P)-binding Rossmann-fold domains"/>
    <property type="match status" value="1"/>
</dbReference>
<dbReference type="Proteomes" id="UP000054771">
    <property type="component" value="Unassembled WGS sequence"/>
</dbReference>
<gene>
    <name evidence="2" type="ORF">ASPCAL08478</name>
</gene>
<dbReference type="Gene3D" id="3.40.50.720">
    <property type="entry name" value="NAD(P)-binding Rossmann-like Domain"/>
    <property type="match status" value="1"/>
</dbReference>
<evidence type="ECO:0000259" key="1">
    <source>
        <dbReference type="Pfam" id="PF02492"/>
    </source>
</evidence>
<sequence length="695" mass="76074">MSFPYKHFLIIGATSGIGRAVADRLIENGAKVIAVGRRKDRLDEFVAKHGEDKASSIVFDISQLDKIPQFAKDVAAKYPDLDGVWLNAGLQRQYDMASDDWDFESFQNEFHVNVFSIVALARAFLPYLKLKAETVPASLIFTGTNLSIIPMAWAPGYSGSKAALNVFILSLRGQLKGKSKVKIIEVMPPAVQTELHDYMGEKGATLGMPIDQFTNEAFEGLEAGKDTVVVGYIPPREVFFDILEKRRKTFEGLTDATRPHMDRIYMNSGISSPSPTFLSSEPSSTFNLQLFSLYTRYTLYITHSFSVSLIDKTKTQETMAPIPITILTGFLGSGKTTLLLNLLPQLPKTYKLALLKNEFGDVAIDSQLASTSAISGVRELLNGCICCNLVGQLSDALTQLRSEISPPPDRIIIETSGSAFPATLAMEVNRLARESPPGEGYILDGVVSVIDVENWAGYEDTSYTAKIQARYTDLIVFNKWEGVSERRFDEVLDRVGDLGVETAWVKSDRGRVEKGVLLGIDGALVAKEGIVLEDGEHGHGHENGDGHKHDHQSEVEVLSLTLRTGSNGETGTVDIPALERLLSTASKEEVYRIKGILRTSPLTPPATSSDNLDERPATAGDGKAKAAYYILNWAFGRWTCTPSETVAEASDPTVLARITLILARYESAKWKKKLEAGDLVKGQGGIGELSVERLV</sequence>
<dbReference type="InterPro" id="IPR003495">
    <property type="entry name" value="CobW/HypB/UreG_nucleotide-bd"/>
</dbReference>
<dbReference type="OrthoDB" id="259708at2759"/>
<evidence type="ECO:0000313" key="3">
    <source>
        <dbReference type="Proteomes" id="UP000054771"/>
    </source>
</evidence>
<dbReference type="InterPro" id="IPR051316">
    <property type="entry name" value="Zinc-reg_GTPase_activator"/>
</dbReference>
<dbReference type="GO" id="GO:0005737">
    <property type="term" value="C:cytoplasm"/>
    <property type="evidence" value="ECO:0007669"/>
    <property type="project" value="TreeGrafter"/>
</dbReference>
<dbReference type="EMBL" id="CDMC01000006">
    <property type="protein sequence ID" value="CEN61830.1"/>
    <property type="molecule type" value="Genomic_DNA"/>
</dbReference>
<protein>
    <submittedName>
        <fullName evidence="2">Putative CobW domain protein (AFU_orthologue AFUA_4G07990)</fullName>
    </submittedName>
</protein>
<dbReference type="PANTHER" id="PTHR13748:SF62">
    <property type="entry name" value="COBW DOMAIN-CONTAINING PROTEIN"/>
    <property type="match status" value="1"/>
</dbReference>
<dbReference type="OMA" id="HGHENGD"/>
<dbReference type="PANTHER" id="PTHR13748">
    <property type="entry name" value="COBW-RELATED"/>
    <property type="match status" value="1"/>
</dbReference>
<name>A0A0U5GQF5_ASPCI</name>
<evidence type="ECO:0000313" key="2">
    <source>
        <dbReference type="EMBL" id="CEN61830.1"/>
    </source>
</evidence>
<proteinExistence type="predicted"/>
<dbReference type="CDD" id="cd03112">
    <property type="entry name" value="CobW-like"/>
    <property type="match status" value="1"/>
</dbReference>
<dbReference type="InterPro" id="IPR036291">
    <property type="entry name" value="NAD(P)-bd_dom_sf"/>
</dbReference>
<dbReference type="Pfam" id="PF02492">
    <property type="entry name" value="cobW"/>
    <property type="match status" value="1"/>
</dbReference>
<dbReference type="Pfam" id="PF00106">
    <property type="entry name" value="adh_short"/>
    <property type="match status" value="1"/>
</dbReference>
<dbReference type="InterPro" id="IPR027417">
    <property type="entry name" value="P-loop_NTPase"/>
</dbReference>
<dbReference type="SUPFAM" id="SSF52540">
    <property type="entry name" value="P-loop containing nucleoside triphosphate hydrolases"/>
    <property type="match status" value="1"/>
</dbReference>
<dbReference type="PRINTS" id="PR00081">
    <property type="entry name" value="GDHRDH"/>
</dbReference>
<dbReference type="InterPro" id="IPR002347">
    <property type="entry name" value="SDR_fam"/>
</dbReference>
<feature type="domain" description="CobW/HypB/UreG nucleotide-binding" evidence="1">
    <location>
        <begin position="323"/>
        <end position="493"/>
    </location>
</feature>